<dbReference type="InterPro" id="IPR043917">
    <property type="entry name" value="DUF5753"/>
</dbReference>
<dbReference type="Pfam" id="PF13560">
    <property type="entry name" value="HTH_31"/>
    <property type="match status" value="1"/>
</dbReference>
<keyword evidence="3" id="KW-1185">Reference proteome</keyword>
<name>A0ABQ4EXK3_9ACTN</name>
<feature type="domain" description="HTH cro/C1-type" evidence="1">
    <location>
        <begin position="18"/>
        <end position="74"/>
    </location>
</feature>
<evidence type="ECO:0000313" key="3">
    <source>
        <dbReference type="Proteomes" id="UP000621500"/>
    </source>
</evidence>
<accession>A0ABQ4EXK3</accession>
<dbReference type="SUPFAM" id="SSF47413">
    <property type="entry name" value="lambda repressor-like DNA-binding domains"/>
    <property type="match status" value="1"/>
</dbReference>
<dbReference type="InterPro" id="IPR010982">
    <property type="entry name" value="Lambda_DNA-bd_dom_sf"/>
</dbReference>
<dbReference type="Gene3D" id="1.10.260.40">
    <property type="entry name" value="lambda repressor-like DNA-binding domains"/>
    <property type="match status" value="1"/>
</dbReference>
<dbReference type="SMART" id="SM00530">
    <property type="entry name" value="HTH_XRE"/>
    <property type="match status" value="1"/>
</dbReference>
<dbReference type="Pfam" id="PF19054">
    <property type="entry name" value="DUF5753"/>
    <property type="match status" value="1"/>
</dbReference>
<dbReference type="CDD" id="cd00093">
    <property type="entry name" value="HTH_XRE"/>
    <property type="match status" value="1"/>
</dbReference>
<reference evidence="2 3" key="1">
    <citation type="submission" date="2021-01" db="EMBL/GenBank/DDBJ databases">
        <title>Whole genome shotgun sequence of Plantactinospora mayteni NBRC 109088.</title>
        <authorList>
            <person name="Komaki H."/>
            <person name="Tamura T."/>
        </authorList>
    </citation>
    <scope>NUCLEOTIDE SEQUENCE [LARGE SCALE GENOMIC DNA]</scope>
    <source>
        <strain evidence="2 3">NBRC 109088</strain>
    </source>
</reference>
<dbReference type="PROSITE" id="PS50943">
    <property type="entry name" value="HTH_CROC1"/>
    <property type="match status" value="1"/>
</dbReference>
<protein>
    <submittedName>
        <fullName evidence="2">Transcriptional regulator</fullName>
    </submittedName>
</protein>
<sequence>MNPIEEWLTQPDGLAARLRALRTRAGLSGKELAERARWQPSKVSRIENGKQMPTAVDLAAWASACNAEAEADDLIRLLGEAQTARHDWKRRMRRGQVAVQTSYNELVRNARLVRHFETVYMPGLLQTAEYARRVLSEMVDLHDLAVADVDEAVAARMQRQAYLYDTTKQFEFLLAEPVLRWLLCPPDVMRGQLDRLQTVVGLPNIRFGIVPMGVPLTTAPQHAVQLYDDLAIVETFLGEITYRGDDADAHARVVDRLWEQAAVGEDARRLILRAASDITHAT</sequence>
<evidence type="ECO:0000313" key="2">
    <source>
        <dbReference type="EMBL" id="GIG99391.1"/>
    </source>
</evidence>
<evidence type="ECO:0000259" key="1">
    <source>
        <dbReference type="PROSITE" id="PS50943"/>
    </source>
</evidence>
<organism evidence="2 3">
    <name type="scientific">Plantactinospora mayteni</name>
    <dbReference type="NCBI Taxonomy" id="566021"/>
    <lineage>
        <taxon>Bacteria</taxon>
        <taxon>Bacillati</taxon>
        <taxon>Actinomycetota</taxon>
        <taxon>Actinomycetes</taxon>
        <taxon>Micromonosporales</taxon>
        <taxon>Micromonosporaceae</taxon>
        <taxon>Plantactinospora</taxon>
    </lineage>
</organism>
<comment type="caution">
    <text evidence="2">The sequence shown here is derived from an EMBL/GenBank/DDBJ whole genome shotgun (WGS) entry which is preliminary data.</text>
</comment>
<dbReference type="Proteomes" id="UP000621500">
    <property type="component" value="Unassembled WGS sequence"/>
</dbReference>
<dbReference type="EMBL" id="BONX01000044">
    <property type="protein sequence ID" value="GIG99391.1"/>
    <property type="molecule type" value="Genomic_DNA"/>
</dbReference>
<dbReference type="RefSeq" id="WP_203860756.1">
    <property type="nucleotide sequence ID" value="NZ_BAAAZQ010000012.1"/>
</dbReference>
<gene>
    <name evidence="2" type="ORF">Pma05_59640</name>
</gene>
<dbReference type="InterPro" id="IPR001387">
    <property type="entry name" value="Cro/C1-type_HTH"/>
</dbReference>
<proteinExistence type="predicted"/>